<evidence type="ECO:0000259" key="3">
    <source>
        <dbReference type="PROSITE" id="PS50157"/>
    </source>
</evidence>
<feature type="compositionally biased region" description="Basic residues" evidence="2">
    <location>
        <begin position="247"/>
        <end position="260"/>
    </location>
</feature>
<feature type="region of interest" description="Disordered" evidence="2">
    <location>
        <begin position="29"/>
        <end position="67"/>
    </location>
</feature>
<organism evidence="4 5">
    <name type="scientific">Asparagus officinalis</name>
    <name type="common">Garden asparagus</name>
    <dbReference type="NCBI Taxonomy" id="4686"/>
    <lineage>
        <taxon>Eukaryota</taxon>
        <taxon>Viridiplantae</taxon>
        <taxon>Streptophyta</taxon>
        <taxon>Embryophyta</taxon>
        <taxon>Tracheophyta</taxon>
        <taxon>Spermatophyta</taxon>
        <taxon>Magnoliopsida</taxon>
        <taxon>Liliopsida</taxon>
        <taxon>Asparagales</taxon>
        <taxon>Asparagaceae</taxon>
        <taxon>Asparagoideae</taxon>
        <taxon>Asparagus</taxon>
    </lineage>
</organism>
<evidence type="ECO:0000313" key="5">
    <source>
        <dbReference type="Proteomes" id="UP000243459"/>
    </source>
</evidence>
<dbReference type="Gramene" id="ONK70174">
    <property type="protein sequence ID" value="ONK70174"/>
    <property type="gene ID" value="A4U43_C05F31030"/>
</dbReference>
<dbReference type="AlphaFoldDB" id="A0A5P1EWF2"/>
<keyword evidence="5" id="KW-1185">Reference proteome</keyword>
<protein>
    <recommendedName>
        <fullName evidence="3">C2H2-type domain-containing protein</fullName>
    </recommendedName>
</protein>
<gene>
    <name evidence="4" type="ORF">A4U43_C05F31030</name>
</gene>
<feature type="region of interest" description="Disordered" evidence="2">
    <location>
        <begin position="216"/>
        <end position="269"/>
    </location>
</feature>
<keyword evidence="1" id="KW-0479">Metal-binding</keyword>
<keyword evidence="1" id="KW-0863">Zinc-finger</keyword>
<reference evidence="5" key="1">
    <citation type="journal article" date="2017" name="Nat. Commun.">
        <title>The asparagus genome sheds light on the origin and evolution of a young Y chromosome.</title>
        <authorList>
            <person name="Harkess A."/>
            <person name="Zhou J."/>
            <person name="Xu C."/>
            <person name="Bowers J.E."/>
            <person name="Van der Hulst R."/>
            <person name="Ayyampalayam S."/>
            <person name="Mercati F."/>
            <person name="Riccardi P."/>
            <person name="McKain M.R."/>
            <person name="Kakrana A."/>
            <person name="Tang H."/>
            <person name="Ray J."/>
            <person name="Groenendijk J."/>
            <person name="Arikit S."/>
            <person name="Mathioni S.M."/>
            <person name="Nakano M."/>
            <person name="Shan H."/>
            <person name="Telgmann-Rauber A."/>
            <person name="Kanno A."/>
            <person name="Yue Z."/>
            <person name="Chen H."/>
            <person name="Li W."/>
            <person name="Chen Y."/>
            <person name="Xu X."/>
            <person name="Zhang Y."/>
            <person name="Luo S."/>
            <person name="Chen H."/>
            <person name="Gao J."/>
            <person name="Mao Z."/>
            <person name="Pires J.C."/>
            <person name="Luo M."/>
            <person name="Kudrna D."/>
            <person name="Wing R.A."/>
            <person name="Meyers B.C."/>
            <person name="Yi K."/>
            <person name="Kong H."/>
            <person name="Lavrijsen P."/>
            <person name="Sunseri F."/>
            <person name="Falavigna A."/>
            <person name="Ye Y."/>
            <person name="Leebens-Mack J.H."/>
            <person name="Chen G."/>
        </authorList>
    </citation>
    <scope>NUCLEOTIDE SEQUENCE [LARGE SCALE GENOMIC DNA]</scope>
    <source>
        <strain evidence="5">cv. DH0086</strain>
    </source>
</reference>
<proteinExistence type="predicted"/>
<keyword evidence="1" id="KW-0862">Zinc</keyword>
<evidence type="ECO:0000256" key="2">
    <source>
        <dbReference type="SAM" id="MobiDB-lite"/>
    </source>
</evidence>
<dbReference type="PROSITE" id="PS00028">
    <property type="entry name" value="ZINC_FINGER_C2H2_1"/>
    <property type="match status" value="1"/>
</dbReference>
<dbReference type="PROSITE" id="PS50157">
    <property type="entry name" value="ZINC_FINGER_C2H2_2"/>
    <property type="match status" value="1"/>
</dbReference>
<feature type="domain" description="C2H2-type" evidence="3">
    <location>
        <begin position="190"/>
        <end position="217"/>
    </location>
</feature>
<dbReference type="Proteomes" id="UP000243459">
    <property type="component" value="Chromosome 5"/>
</dbReference>
<name>A0A5P1EWF2_ASPOF</name>
<feature type="compositionally biased region" description="Basic and acidic residues" evidence="2">
    <location>
        <begin position="216"/>
        <end position="229"/>
    </location>
</feature>
<dbReference type="GO" id="GO:0008270">
    <property type="term" value="F:zinc ion binding"/>
    <property type="evidence" value="ECO:0007669"/>
    <property type="project" value="UniProtKB-KW"/>
</dbReference>
<evidence type="ECO:0000313" key="4">
    <source>
        <dbReference type="EMBL" id="ONK70174.1"/>
    </source>
</evidence>
<evidence type="ECO:0000256" key="1">
    <source>
        <dbReference type="PROSITE-ProRule" id="PRU00042"/>
    </source>
</evidence>
<accession>A0A5P1EWF2</accession>
<sequence>MDPPPPPLSPSTMSIDDFDYSFLNDIMDTPLLAGSPDLAPVGKFTPDQNQNPTPIPASSAPTQSIENPVQTLPTNEQRNEKFQTQPPQINSLKPTLQIPQMNTMYQFAPANAFGQVQPIPNQIPVSYDYSAFSPFQLPREEYAPPNYHITVRSENNFMNTVGDIMSHDPESLACFLAGVVRPSPDVPHIYKCSLCFAEFPNPQAFGGHMKAHAKRKIEEEKKQERDNAKKKGKSCSKRKCCSSSSSKRNKAKASKKKRCRCQSSDEEDE</sequence>
<dbReference type="EMBL" id="CM007385">
    <property type="protein sequence ID" value="ONK70174.1"/>
    <property type="molecule type" value="Genomic_DNA"/>
</dbReference>
<feature type="compositionally biased region" description="Basic residues" evidence="2">
    <location>
        <begin position="230"/>
        <end position="240"/>
    </location>
</feature>
<dbReference type="InterPro" id="IPR013087">
    <property type="entry name" value="Znf_C2H2_type"/>
</dbReference>